<reference evidence="1 2" key="1">
    <citation type="submission" date="2024-09" db="EMBL/GenBank/DDBJ databases">
        <title>Floridaenema gen nov. (Aerosakkonemataceae, Aerosakkonematales ord. nov., Cyanobacteria) from benthic tropical and subtropical fresh waters, with the description of four new species.</title>
        <authorList>
            <person name="Moretto J.A."/>
            <person name="Berthold D.E."/>
            <person name="Lefler F.W."/>
            <person name="Huang I.-S."/>
            <person name="Laughinghouse H. IV."/>
        </authorList>
    </citation>
    <scope>NUCLEOTIDE SEQUENCE [LARGE SCALE GENOMIC DNA]</scope>
    <source>
        <strain evidence="1 2">BLCC-F154</strain>
    </source>
</reference>
<sequence>MSYFLRVFCQSDQPIDSSEIIDFIVDGCYFDETPHFEVDKFSEGDSLTPWKSLTVHYQAGKRPITISRNVNDFFLDSEVKETIEIIELSSKSHLPPDLVNKLAASKQVIALEIDPVGLTDDGWAMLDCLEAYLASRLSGIIYAPDDGFYDPKLQPLYKLKETGDSTMKEAIAPA</sequence>
<organism evidence="1 2">
    <name type="scientific">Floridaenema fluviatile BLCC-F154</name>
    <dbReference type="NCBI Taxonomy" id="3153640"/>
    <lineage>
        <taxon>Bacteria</taxon>
        <taxon>Bacillati</taxon>
        <taxon>Cyanobacteriota</taxon>
        <taxon>Cyanophyceae</taxon>
        <taxon>Oscillatoriophycideae</taxon>
        <taxon>Aerosakkonematales</taxon>
        <taxon>Aerosakkonemataceae</taxon>
        <taxon>Floridanema</taxon>
        <taxon>Floridanema fluviatile</taxon>
    </lineage>
</organism>
<name>A0ABV4YDQ0_9CYAN</name>
<evidence type="ECO:0000313" key="2">
    <source>
        <dbReference type="Proteomes" id="UP001576776"/>
    </source>
</evidence>
<gene>
    <name evidence="1" type="ORF">ACE1B6_16230</name>
</gene>
<evidence type="ECO:0000313" key="1">
    <source>
        <dbReference type="EMBL" id="MFB2936798.1"/>
    </source>
</evidence>
<accession>A0ABV4YDQ0</accession>
<dbReference type="Proteomes" id="UP001576776">
    <property type="component" value="Unassembled WGS sequence"/>
</dbReference>
<dbReference type="EMBL" id="JBHFNS010000062">
    <property type="protein sequence ID" value="MFB2936798.1"/>
    <property type="molecule type" value="Genomic_DNA"/>
</dbReference>
<proteinExistence type="predicted"/>
<protein>
    <submittedName>
        <fullName evidence="1">Uncharacterized protein</fullName>
    </submittedName>
</protein>
<dbReference type="RefSeq" id="WP_413258291.1">
    <property type="nucleotide sequence ID" value="NZ_JBHFNS010000062.1"/>
</dbReference>
<comment type="caution">
    <text evidence="1">The sequence shown here is derived from an EMBL/GenBank/DDBJ whole genome shotgun (WGS) entry which is preliminary data.</text>
</comment>
<keyword evidence="2" id="KW-1185">Reference proteome</keyword>